<evidence type="ECO:0000313" key="2">
    <source>
        <dbReference type="Proteomes" id="UP000658258"/>
    </source>
</evidence>
<evidence type="ECO:0000313" key="1">
    <source>
        <dbReference type="EMBL" id="GHE71035.1"/>
    </source>
</evidence>
<proteinExistence type="predicted"/>
<protein>
    <recommendedName>
        <fullName evidence="3">NIPSNAP domain-containing protein</fullName>
    </recommendedName>
</protein>
<gene>
    <name evidence="1" type="ORF">GCM10011340_28640</name>
</gene>
<accession>A0ABQ3IAT6</accession>
<dbReference type="EMBL" id="BNAG01000004">
    <property type="protein sequence ID" value="GHE71035.1"/>
    <property type="molecule type" value="Genomic_DNA"/>
</dbReference>
<keyword evidence="2" id="KW-1185">Reference proteome</keyword>
<comment type="caution">
    <text evidence="1">The sequence shown here is derived from an EMBL/GenBank/DDBJ whole genome shotgun (WGS) entry which is preliminary data.</text>
</comment>
<evidence type="ECO:0008006" key="3">
    <source>
        <dbReference type="Google" id="ProtNLM"/>
    </source>
</evidence>
<reference evidence="2" key="1">
    <citation type="journal article" date="2019" name="Int. J. Syst. Evol. Microbiol.">
        <title>The Global Catalogue of Microorganisms (GCM) 10K type strain sequencing project: providing services to taxonomists for standard genome sequencing and annotation.</title>
        <authorList>
            <consortium name="The Broad Institute Genomics Platform"/>
            <consortium name="The Broad Institute Genome Sequencing Center for Infectious Disease"/>
            <person name="Wu L."/>
            <person name="Ma J."/>
        </authorList>
    </citation>
    <scope>NUCLEOTIDE SEQUENCE [LARGE SCALE GENOMIC DNA]</scope>
    <source>
        <strain evidence="2">CGMCC 1.15111</strain>
    </source>
</reference>
<organism evidence="1 2">
    <name type="scientific">Roseivirga thermotolerans</name>
    <dbReference type="NCBI Taxonomy" id="1758176"/>
    <lineage>
        <taxon>Bacteria</taxon>
        <taxon>Pseudomonadati</taxon>
        <taxon>Bacteroidota</taxon>
        <taxon>Cytophagia</taxon>
        <taxon>Cytophagales</taxon>
        <taxon>Roseivirgaceae</taxon>
        <taxon>Roseivirga</taxon>
    </lineage>
</organism>
<dbReference type="Proteomes" id="UP000658258">
    <property type="component" value="Unassembled WGS sequence"/>
</dbReference>
<sequence length="135" mass="15570">MTMRYIIFFGLLMLTVPSLKAQKISTLEIVEVLNKNQAEAEYYYRNNWKVLREQALKSNYIDSFEFMIGGPEDGKPGHIVLLTTYANSEQYEKAEENFGKLIESLGGIKLLNDKKPADFRKFIYSQSELVSESKL</sequence>
<name>A0ABQ3IAT6_9BACT</name>